<proteinExistence type="predicted"/>
<keyword evidence="2" id="KW-0812">Transmembrane</keyword>
<dbReference type="InterPro" id="IPR002372">
    <property type="entry name" value="PQQ_rpt_dom"/>
</dbReference>
<feature type="domain" description="Pyrrolo-quinoline quinone repeat" evidence="3">
    <location>
        <begin position="232"/>
        <end position="487"/>
    </location>
</feature>
<dbReference type="AlphaFoldDB" id="A0A517TAR4"/>
<feature type="region of interest" description="Disordered" evidence="1">
    <location>
        <begin position="1"/>
        <end position="31"/>
    </location>
</feature>
<dbReference type="PANTHER" id="PTHR34512">
    <property type="entry name" value="CELL SURFACE PROTEIN"/>
    <property type="match status" value="1"/>
</dbReference>
<dbReference type="PANTHER" id="PTHR34512:SF30">
    <property type="entry name" value="OUTER MEMBRANE PROTEIN ASSEMBLY FACTOR BAMB"/>
    <property type="match status" value="1"/>
</dbReference>
<dbReference type="Proteomes" id="UP000319976">
    <property type="component" value="Chromosome"/>
</dbReference>
<protein>
    <submittedName>
        <fullName evidence="4">Outer membrane biogenesis protein BamB</fullName>
    </submittedName>
</protein>
<dbReference type="EMBL" id="CP036316">
    <property type="protein sequence ID" value="QDT65463.1"/>
    <property type="molecule type" value="Genomic_DNA"/>
</dbReference>
<dbReference type="KEGG" id="chya:V22_27160"/>
<dbReference type="SUPFAM" id="SSF50998">
    <property type="entry name" value="Quinoprotein alcohol dehydrogenase-like"/>
    <property type="match status" value="1"/>
</dbReference>
<dbReference type="OrthoDB" id="7051554at2"/>
<reference evidence="4 5" key="1">
    <citation type="submission" date="2019-02" db="EMBL/GenBank/DDBJ databases">
        <title>Deep-cultivation of Planctomycetes and their phenomic and genomic characterization uncovers novel biology.</title>
        <authorList>
            <person name="Wiegand S."/>
            <person name="Jogler M."/>
            <person name="Boedeker C."/>
            <person name="Pinto D."/>
            <person name="Vollmers J."/>
            <person name="Rivas-Marin E."/>
            <person name="Kohn T."/>
            <person name="Peeters S.H."/>
            <person name="Heuer A."/>
            <person name="Rast P."/>
            <person name="Oberbeckmann S."/>
            <person name="Bunk B."/>
            <person name="Jeske O."/>
            <person name="Meyerdierks A."/>
            <person name="Storesund J.E."/>
            <person name="Kallscheuer N."/>
            <person name="Luecker S."/>
            <person name="Lage O.M."/>
            <person name="Pohl T."/>
            <person name="Merkel B.J."/>
            <person name="Hornburger P."/>
            <person name="Mueller R.-W."/>
            <person name="Bruemmer F."/>
            <person name="Labrenz M."/>
            <person name="Spormann A.M."/>
            <person name="Op den Camp H."/>
            <person name="Overmann J."/>
            <person name="Amann R."/>
            <person name="Jetten M.S.M."/>
            <person name="Mascher T."/>
            <person name="Medema M.H."/>
            <person name="Devos D.P."/>
            <person name="Kaster A.-K."/>
            <person name="Ovreas L."/>
            <person name="Rohde M."/>
            <person name="Galperin M.Y."/>
            <person name="Jogler C."/>
        </authorList>
    </citation>
    <scope>NUCLEOTIDE SEQUENCE [LARGE SCALE GENOMIC DNA]</scope>
    <source>
        <strain evidence="4 5">V22</strain>
    </source>
</reference>
<feature type="compositionally biased region" description="Low complexity" evidence="1">
    <location>
        <begin position="17"/>
        <end position="27"/>
    </location>
</feature>
<feature type="transmembrane region" description="Helical" evidence="2">
    <location>
        <begin position="74"/>
        <end position="94"/>
    </location>
</feature>
<organism evidence="4 5">
    <name type="scientific">Calycomorphotria hydatis</name>
    <dbReference type="NCBI Taxonomy" id="2528027"/>
    <lineage>
        <taxon>Bacteria</taxon>
        <taxon>Pseudomonadati</taxon>
        <taxon>Planctomycetota</taxon>
        <taxon>Planctomycetia</taxon>
        <taxon>Planctomycetales</taxon>
        <taxon>Planctomycetaceae</taxon>
        <taxon>Calycomorphotria</taxon>
    </lineage>
</organism>
<dbReference type="InterPro" id="IPR011047">
    <property type="entry name" value="Quinoprotein_ADH-like_sf"/>
</dbReference>
<keyword evidence="5" id="KW-1185">Reference proteome</keyword>
<evidence type="ECO:0000256" key="1">
    <source>
        <dbReference type="SAM" id="MobiDB-lite"/>
    </source>
</evidence>
<keyword evidence="2" id="KW-0472">Membrane</keyword>
<evidence type="ECO:0000256" key="2">
    <source>
        <dbReference type="SAM" id="Phobius"/>
    </source>
</evidence>
<dbReference type="RefSeq" id="WP_145263487.1">
    <property type="nucleotide sequence ID" value="NZ_CP036316.1"/>
</dbReference>
<feature type="transmembrane region" description="Helical" evidence="2">
    <location>
        <begin position="49"/>
        <end position="68"/>
    </location>
</feature>
<evidence type="ECO:0000259" key="3">
    <source>
        <dbReference type="Pfam" id="PF13360"/>
    </source>
</evidence>
<evidence type="ECO:0000313" key="4">
    <source>
        <dbReference type="EMBL" id="QDT65463.1"/>
    </source>
</evidence>
<accession>A0A517TAR4</accession>
<gene>
    <name evidence="4" type="ORF">V22_27160</name>
</gene>
<dbReference type="InterPro" id="IPR015943">
    <property type="entry name" value="WD40/YVTN_repeat-like_dom_sf"/>
</dbReference>
<feature type="transmembrane region" description="Helical" evidence="2">
    <location>
        <begin position="106"/>
        <end position="123"/>
    </location>
</feature>
<keyword evidence="2" id="KW-1133">Transmembrane helix</keyword>
<dbReference type="Gene3D" id="2.130.10.10">
    <property type="entry name" value="YVTN repeat-like/Quinoprotein amine dehydrogenase"/>
    <property type="match status" value="2"/>
</dbReference>
<dbReference type="Pfam" id="PF13360">
    <property type="entry name" value="PQQ_2"/>
    <property type="match status" value="1"/>
</dbReference>
<sequence length="575" mass="63640">MSESQPAAEETEKLADDVSSSDAEAAAQVQPENAVAPSKKFRWHRGVRIVLIGSAIMLLFWFGIPLVMDGDQTFQVFATLITSYVIAFLLAVWWTFLSGLTWRTKLIGLAIAGGFLVGVKTLVRVEQLDGAMVITDWSWRWEQSAEEKAVEYFNKEAAPVSHTTKAELTLRSGDWPQFRGTRRDGVVDGVELVADWDSCPPKELWRHPIGLGWSSFSLVDGHLFTQEQRADEELVVCYDAETGKQLWAHAHEERFEESVGGDGPRATPTFHEGKLYSLGATGWLSCLQPLTGEVVWERNILQDASDDGERVKNIEWAMCYSPLIVDDMVIVNPGGGAGRGVIAYDRNTGDIIWANGDDLASYAGLSLQMIDGQEQLLLFDAVGLKGLDLNGGEELWRYPFTNMAKVNAMQPIVRGNQIFISTGYGIGSVLLNVSQNNEDWSVEEVWRATNRFRMKFNDPVFKDGFVYGLDDGILACHEFKTGERTWKKGRYGFGQLLLVGDHILVFAEDGSVDLVAADPGGFQELGSFQAIEGKTWNHPVLAHGRLYLRNAQEVACFEVPVKSAVSETVADAGTE</sequence>
<evidence type="ECO:0000313" key="5">
    <source>
        <dbReference type="Proteomes" id="UP000319976"/>
    </source>
</evidence>
<name>A0A517TAR4_9PLAN</name>